<evidence type="ECO:0000313" key="2">
    <source>
        <dbReference type="EMBL" id="KFM62347.1"/>
    </source>
</evidence>
<dbReference type="EMBL" id="KK114397">
    <property type="protein sequence ID" value="KFM62347.1"/>
    <property type="molecule type" value="Genomic_DNA"/>
</dbReference>
<feature type="non-terminal residue" evidence="2">
    <location>
        <position position="70"/>
    </location>
</feature>
<accession>A0A087TB58</accession>
<dbReference type="AlphaFoldDB" id="A0A087TB58"/>
<evidence type="ECO:0000313" key="3">
    <source>
        <dbReference type="Proteomes" id="UP000054359"/>
    </source>
</evidence>
<sequence length="70" mass="8473">MASSLLRGRLLDQERYSCNNSFIVLCIEATSQDDYRRKRKKRNIEDKELTWEEFLQSMEESDDEQEREIP</sequence>
<dbReference type="InterPro" id="IPR010515">
    <property type="entry name" value="Collagenase_NC10/endostatin"/>
</dbReference>
<dbReference type="OrthoDB" id="5983381at2759"/>
<dbReference type="STRING" id="407821.A0A087TB58"/>
<organism evidence="2 3">
    <name type="scientific">Stegodyphus mimosarum</name>
    <name type="common">African social velvet spider</name>
    <dbReference type="NCBI Taxonomy" id="407821"/>
    <lineage>
        <taxon>Eukaryota</taxon>
        <taxon>Metazoa</taxon>
        <taxon>Ecdysozoa</taxon>
        <taxon>Arthropoda</taxon>
        <taxon>Chelicerata</taxon>
        <taxon>Arachnida</taxon>
        <taxon>Araneae</taxon>
        <taxon>Araneomorphae</taxon>
        <taxon>Entelegynae</taxon>
        <taxon>Eresoidea</taxon>
        <taxon>Eresidae</taxon>
        <taxon>Stegodyphus</taxon>
    </lineage>
</organism>
<dbReference type="InterPro" id="IPR016187">
    <property type="entry name" value="CTDL_fold"/>
</dbReference>
<reference evidence="2 3" key="1">
    <citation type="submission" date="2013-11" db="EMBL/GenBank/DDBJ databases">
        <title>Genome sequencing of Stegodyphus mimosarum.</title>
        <authorList>
            <person name="Bechsgaard J."/>
        </authorList>
    </citation>
    <scope>NUCLEOTIDE SEQUENCE [LARGE SCALE GENOMIC DNA]</scope>
</reference>
<protein>
    <recommendedName>
        <fullName evidence="1">Collagenase NC10/endostatin domain-containing protein</fullName>
    </recommendedName>
</protein>
<proteinExistence type="predicted"/>
<dbReference type="Pfam" id="PF06482">
    <property type="entry name" value="Endostatin"/>
    <property type="match status" value="1"/>
</dbReference>
<dbReference type="SUPFAM" id="SSF56436">
    <property type="entry name" value="C-type lectin-like"/>
    <property type="match status" value="1"/>
</dbReference>
<feature type="domain" description="Collagenase NC10/endostatin" evidence="1">
    <location>
        <begin position="1"/>
        <end position="29"/>
    </location>
</feature>
<gene>
    <name evidence="2" type="ORF">X975_13541</name>
</gene>
<dbReference type="Gene3D" id="3.10.100.10">
    <property type="entry name" value="Mannose-Binding Protein A, subunit A"/>
    <property type="match status" value="1"/>
</dbReference>
<dbReference type="Proteomes" id="UP000054359">
    <property type="component" value="Unassembled WGS sequence"/>
</dbReference>
<dbReference type="InterPro" id="IPR016186">
    <property type="entry name" value="C-type_lectin-like/link_sf"/>
</dbReference>
<keyword evidence="3" id="KW-1185">Reference proteome</keyword>
<name>A0A087TB58_STEMI</name>
<evidence type="ECO:0000259" key="1">
    <source>
        <dbReference type="Pfam" id="PF06482"/>
    </source>
</evidence>